<dbReference type="PANTHER" id="PTHR30146">
    <property type="entry name" value="LACI-RELATED TRANSCRIPTIONAL REPRESSOR"/>
    <property type="match status" value="1"/>
</dbReference>
<dbReference type="PRINTS" id="PR00035">
    <property type="entry name" value="HTHGNTR"/>
</dbReference>
<reference evidence="5" key="1">
    <citation type="journal article" date="2014" name="Int. J. Syst. Evol. Microbiol.">
        <title>Complete genome sequence of Corynebacterium casei LMG S-19264T (=DSM 44701T), isolated from a smear-ripened cheese.</title>
        <authorList>
            <consortium name="US DOE Joint Genome Institute (JGI-PGF)"/>
            <person name="Walter F."/>
            <person name="Albersmeier A."/>
            <person name="Kalinowski J."/>
            <person name="Ruckert C."/>
        </authorList>
    </citation>
    <scope>NUCLEOTIDE SEQUENCE</scope>
    <source>
        <strain evidence="5">CGMCC 1.15371</strain>
    </source>
</reference>
<dbReference type="Gene3D" id="1.10.10.10">
    <property type="entry name" value="Winged helix-like DNA-binding domain superfamily/Winged helix DNA-binding domain"/>
    <property type="match status" value="1"/>
</dbReference>
<dbReference type="InterPro" id="IPR028082">
    <property type="entry name" value="Peripla_BP_I"/>
</dbReference>
<dbReference type="EMBL" id="BMIR01000001">
    <property type="protein sequence ID" value="GGE25895.1"/>
    <property type="molecule type" value="Genomic_DNA"/>
</dbReference>
<dbReference type="InterPro" id="IPR046335">
    <property type="entry name" value="LacI/GalR-like_sensor"/>
</dbReference>
<keyword evidence="2" id="KW-0238">DNA-binding</keyword>
<proteinExistence type="predicted"/>
<keyword evidence="1" id="KW-0805">Transcription regulation</keyword>
<dbReference type="AlphaFoldDB" id="A0A8J2VIP4"/>
<accession>A0A8J2VIP4</accession>
<dbReference type="CDD" id="cd01541">
    <property type="entry name" value="PBP1_AraR"/>
    <property type="match status" value="1"/>
</dbReference>
<evidence type="ECO:0000313" key="6">
    <source>
        <dbReference type="Proteomes" id="UP000628775"/>
    </source>
</evidence>
<evidence type="ECO:0000256" key="2">
    <source>
        <dbReference type="ARBA" id="ARBA00023125"/>
    </source>
</evidence>
<keyword evidence="6" id="KW-1185">Reference proteome</keyword>
<dbReference type="InterPro" id="IPR036388">
    <property type="entry name" value="WH-like_DNA-bd_sf"/>
</dbReference>
<dbReference type="InterPro" id="IPR036390">
    <property type="entry name" value="WH_DNA-bd_sf"/>
</dbReference>
<dbReference type="PANTHER" id="PTHR30146:SF150">
    <property type="entry name" value="ARABINOSE METABOLISM TRANSCRIPTIONAL REPRESSOR"/>
    <property type="match status" value="1"/>
</dbReference>
<dbReference type="CDD" id="cd07377">
    <property type="entry name" value="WHTH_GntR"/>
    <property type="match status" value="1"/>
</dbReference>
<dbReference type="InterPro" id="IPR000524">
    <property type="entry name" value="Tscrpt_reg_HTH_GntR"/>
</dbReference>
<feature type="domain" description="HTH gntR-type" evidence="4">
    <location>
        <begin position="2"/>
        <end position="70"/>
    </location>
</feature>
<dbReference type="Pfam" id="PF13377">
    <property type="entry name" value="Peripla_BP_3"/>
    <property type="match status" value="1"/>
</dbReference>
<dbReference type="Gene3D" id="3.40.50.2300">
    <property type="match status" value="2"/>
</dbReference>
<dbReference type="GO" id="GO:0003700">
    <property type="term" value="F:DNA-binding transcription factor activity"/>
    <property type="evidence" value="ECO:0007669"/>
    <property type="project" value="InterPro"/>
</dbReference>
<evidence type="ECO:0000259" key="4">
    <source>
        <dbReference type="PROSITE" id="PS50949"/>
    </source>
</evidence>
<gene>
    <name evidence="5" type="primary">araR</name>
    <name evidence="5" type="ORF">GCM10011391_00330</name>
</gene>
<dbReference type="GO" id="GO:0000976">
    <property type="term" value="F:transcription cis-regulatory region binding"/>
    <property type="evidence" value="ECO:0007669"/>
    <property type="project" value="TreeGrafter"/>
</dbReference>
<dbReference type="PROSITE" id="PS50949">
    <property type="entry name" value="HTH_GNTR"/>
    <property type="match status" value="1"/>
</dbReference>
<dbReference type="SUPFAM" id="SSF46785">
    <property type="entry name" value="Winged helix' DNA-binding domain"/>
    <property type="match status" value="1"/>
</dbReference>
<reference evidence="5" key="2">
    <citation type="submission" date="2020-09" db="EMBL/GenBank/DDBJ databases">
        <authorList>
            <person name="Sun Q."/>
            <person name="Zhou Y."/>
        </authorList>
    </citation>
    <scope>NUCLEOTIDE SEQUENCE</scope>
    <source>
        <strain evidence="5">CGMCC 1.15371</strain>
    </source>
</reference>
<evidence type="ECO:0000256" key="1">
    <source>
        <dbReference type="ARBA" id="ARBA00023015"/>
    </source>
</evidence>
<dbReference type="SUPFAM" id="SSF53822">
    <property type="entry name" value="Periplasmic binding protein-like I"/>
    <property type="match status" value="1"/>
</dbReference>
<comment type="caution">
    <text evidence="5">The sequence shown here is derived from an EMBL/GenBank/DDBJ whole genome shotgun (WGS) entry which is preliminary data.</text>
</comment>
<sequence>MVAKYIQVKEAIKEWILEGKIIPGEKIGSESELMEQFNVSRHTVRQAIGELVHEDWLYRIQGGGTYCKDRQSTVDQKHIYSQTIGIITTYISDYIFPSIIRGIESYTSEKDYSLLLTSTNNNVELEKKGLQNVLTKNINGLIVEPTKSTYHNPNLNYYLNLERSQIPYVMINASYSELAAPSITVDDEKGGYIATEHLITLGHRRIMGLFKTDDLQGIERMKGFIRAHREHQLLPYPDMVISFNTEDKGNRLQDTVRALLTKDKHNRPEAIVCYNDEIALSILHVIRELSLSVPDDLSIVGYDDSHLAEASEIKLTSVEHPKTELGRAAAETIIKLIEKRTKNVESIVFEPKLVIRRSTKRV</sequence>
<protein>
    <submittedName>
        <fullName evidence="5">Arabinose metabolism transcriptional repressor</fullName>
    </submittedName>
</protein>
<evidence type="ECO:0000313" key="5">
    <source>
        <dbReference type="EMBL" id="GGE25895.1"/>
    </source>
</evidence>
<dbReference type="SMART" id="SM00345">
    <property type="entry name" value="HTH_GNTR"/>
    <property type="match status" value="1"/>
</dbReference>
<keyword evidence="3" id="KW-0804">Transcription</keyword>
<dbReference type="Proteomes" id="UP000628775">
    <property type="component" value="Unassembled WGS sequence"/>
</dbReference>
<evidence type="ECO:0000256" key="3">
    <source>
        <dbReference type="ARBA" id="ARBA00023163"/>
    </source>
</evidence>
<dbReference type="Pfam" id="PF00392">
    <property type="entry name" value="GntR"/>
    <property type="match status" value="1"/>
</dbReference>
<organism evidence="5 6">
    <name type="scientific">Pullulanibacillus camelliae</name>
    <dbReference type="NCBI Taxonomy" id="1707096"/>
    <lineage>
        <taxon>Bacteria</taxon>
        <taxon>Bacillati</taxon>
        <taxon>Bacillota</taxon>
        <taxon>Bacilli</taxon>
        <taxon>Bacillales</taxon>
        <taxon>Sporolactobacillaceae</taxon>
        <taxon>Pullulanibacillus</taxon>
    </lineage>
</organism>
<name>A0A8J2VIP4_9BACL</name>
<dbReference type="InterPro" id="IPR033532">
    <property type="entry name" value="AraR_ligand_bind_dom"/>
</dbReference>
<dbReference type="RefSeq" id="WP_188687664.1">
    <property type="nucleotide sequence ID" value="NZ_BMIR01000001.1"/>
</dbReference>